<evidence type="ECO:0000256" key="7">
    <source>
        <dbReference type="PROSITE-ProRule" id="PRU00284"/>
    </source>
</evidence>
<dbReference type="InterPro" id="IPR033463">
    <property type="entry name" value="sCache_3"/>
</dbReference>
<evidence type="ECO:0000256" key="5">
    <source>
        <dbReference type="ARBA" id="ARBA00023136"/>
    </source>
</evidence>
<evidence type="ECO:0000256" key="1">
    <source>
        <dbReference type="ARBA" id="ARBA00004651"/>
    </source>
</evidence>
<dbReference type="Gene3D" id="1.10.287.950">
    <property type="entry name" value="Methyl-accepting chemotaxis protein"/>
    <property type="match status" value="1"/>
</dbReference>
<evidence type="ECO:0000313" key="10">
    <source>
        <dbReference type="EMBL" id="OAA88009.1"/>
    </source>
</evidence>
<dbReference type="RefSeq" id="WP_063555360.1">
    <property type="nucleotide sequence ID" value="NZ_LITT01000018.1"/>
</dbReference>
<name>A0A168PPP6_9CLOT</name>
<dbReference type="Proteomes" id="UP000077407">
    <property type="component" value="Unassembled WGS sequence"/>
</dbReference>
<dbReference type="PATRIC" id="fig|1538.10.peg.2316"/>
<dbReference type="OrthoDB" id="9814363at2"/>
<reference evidence="10 11" key="1">
    <citation type="journal article" date="2015" name="Biotechnol. Bioeng.">
        <title>Genome sequence and phenotypic characterization of Caulobacter segnis.</title>
        <authorList>
            <person name="Patel S."/>
            <person name="Fletcher B."/>
            <person name="Scott D.C."/>
            <person name="Ely B."/>
        </authorList>
    </citation>
    <scope>NUCLEOTIDE SEQUENCE [LARGE SCALE GENOMIC DNA]</scope>
    <source>
        <strain evidence="10 11">ERI-2</strain>
    </source>
</reference>
<sequence length="567" mass="62409">MKNLKVRGKINLLIVCIILILNASVLILVHHNLSNITDESYSNQLKSNSGMALKLLDEKYSGAWKEKDGKLYKGSKLISGDTKFVDSIKAETGEEVTIFLKDTRISTTVMNKGNRAVNTKALSEVSNKVLKSGEDFRGETKILNVPYEVIYKPIKDNEGNVLGMFFIGISKSVINNQIFEVFKSIGIIVVLIAILSVIAANIFVSKITKVLLYSAGYMNTLSKGDFTKEVPREYLNYKDEGGILAKGIESMRKSMNNLLYTIRNDFKTIVDESNNLALISKELSGSSSDVSQTINQVAGANTNQAQELVAVNEVIDSFSNELSKIVEDINEIDRNSNEIDSMAKENSEKLPNIERSITKVNDSFKMFKDDITEFSSNVLKINDITNIINSVSDQTNLLALNAAIEAARAGEAGKGFAVVAEEVRKLAAQTKESSTSIDSLIKLLSNKIGDIVKETSEMDNEIVNQTNSINESVEAFTNITYAVNNIIPKIQKVNVSVDNLEKSKDKIVSSVEETSATAEEMAASTEEIAASSTEMSKSANKVYEVAENLESMTENLKKNITKFRINN</sequence>
<dbReference type="InterPro" id="IPR004089">
    <property type="entry name" value="MCPsignal_dom"/>
</dbReference>
<feature type="transmembrane region" description="Helical" evidence="8">
    <location>
        <begin position="181"/>
        <end position="204"/>
    </location>
</feature>
<gene>
    <name evidence="10" type="primary">mcpB_3</name>
    <name evidence="10" type="ORF">WY13_01874</name>
</gene>
<accession>A0A168PPP6</accession>
<keyword evidence="3 8" id="KW-0812">Transmembrane</keyword>
<dbReference type="SUPFAM" id="SSF58104">
    <property type="entry name" value="Methyl-accepting chemotaxis protein (MCP) signaling domain"/>
    <property type="match status" value="1"/>
</dbReference>
<dbReference type="SMART" id="SM00283">
    <property type="entry name" value="MA"/>
    <property type="match status" value="1"/>
</dbReference>
<dbReference type="PROSITE" id="PS50111">
    <property type="entry name" value="CHEMOTAXIS_TRANSDUC_2"/>
    <property type="match status" value="1"/>
</dbReference>
<dbReference type="GO" id="GO:0007165">
    <property type="term" value="P:signal transduction"/>
    <property type="evidence" value="ECO:0007669"/>
    <property type="project" value="UniProtKB-KW"/>
</dbReference>
<evidence type="ECO:0000256" key="2">
    <source>
        <dbReference type="ARBA" id="ARBA00022475"/>
    </source>
</evidence>
<feature type="transmembrane region" description="Helical" evidence="8">
    <location>
        <begin position="12"/>
        <end position="33"/>
    </location>
</feature>
<keyword evidence="6 7" id="KW-0807">Transducer</keyword>
<dbReference type="SUPFAM" id="SSF103190">
    <property type="entry name" value="Sensory domain-like"/>
    <property type="match status" value="1"/>
</dbReference>
<dbReference type="Pfam" id="PF17202">
    <property type="entry name" value="sCache_3_3"/>
    <property type="match status" value="1"/>
</dbReference>
<feature type="domain" description="Methyl-accepting transducer" evidence="9">
    <location>
        <begin position="279"/>
        <end position="529"/>
    </location>
</feature>
<proteinExistence type="predicted"/>
<evidence type="ECO:0000256" key="8">
    <source>
        <dbReference type="SAM" id="Phobius"/>
    </source>
</evidence>
<keyword evidence="2" id="KW-1003">Cell membrane</keyword>
<dbReference type="Pfam" id="PF00015">
    <property type="entry name" value="MCPsignal"/>
    <property type="match status" value="1"/>
</dbReference>
<keyword evidence="5 8" id="KW-0472">Membrane</keyword>
<comment type="caution">
    <text evidence="10">The sequence shown here is derived from an EMBL/GenBank/DDBJ whole genome shotgun (WGS) entry which is preliminary data.</text>
</comment>
<dbReference type="AlphaFoldDB" id="A0A168PPP6"/>
<evidence type="ECO:0000256" key="4">
    <source>
        <dbReference type="ARBA" id="ARBA00022989"/>
    </source>
</evidence>
<dbReference type="PANTHER" id="PTHR32089">
    <property type="entry name" value="METHYL-ACCEPTING CHEMOTAXIS PROTEIN MCPB"/>
    <property type="match status" value="1"/>
</dbReference>
<keyword evidence="4 8" id="KW-1133">Transmembrane helix</keyword>
<evidence type="ECO:0000259" key="9">
    <source>
        <dbReference type="PROSITE" id="PS50111"/>
    </source>
</evidence>
<dbReference type="GO" id="GO:0005886">
    <property type="term" value="C:plasma membrane"/>
    <property type="evidence" value="ECO:0007669"/>
    <property type="project" value="UniProtKB-SubCell"/>
</dbReference>
<evidence type="ECO:0000256" key="6">
    <source>
        <dbReference type="ARBA" id="ARBA00023224"/>
    </source>
</evidence>
<protein>
    <submittedName>
        <fullName evidence="10">Methyl-accepting chemotaxis protein McpB</fullName>
    </submittedName>
</protein>
<evidence type="ECO:0000313" key="11">
    <source>
        <dbReference type="Proteomes" id="UP000077407"/>
    </source>
</evidence>
<dbReference type="EMBL" id="LITT01000018">
    <property type="protein sequence ID" value="OAA88009.1"/>
    <property type="molecule type" value="Genomic_DNA"/>
</dbReference>
<dbReference type="PANTHER" id="PTHR32089:SF112">
    <property type="entry name" value="LYSOZYME-LIKE PROTEIN-RELATED"/>
    <property type="match status" value="1"/>
</dbReference>
<organism evidence="10 11">
    <name type="scientific">Clostridium ljungdahlii</name>
    <dbReference type="NCBI Taxonomy" id="1538"/>
    <lineage>
        <taxon>Bacteria</taxon>
        <taxon>Bacillati</taxon>
        <taxon>Bacillota</taxon>
        <taxon>Clostridia</taxon>
        <taxon>Eubacteriales</taxon>
        <taxon>Clostridiaceae</taxon>
        <taxon>Clostridium</taxon>
    </lineage>
</organism>
<dbReference type="InterPro" id="IPR029151">
    <property type="entry name" value="Sensor-like_sf"/>
</dbReference>
<evidence type="ECO:0000256" key="3">
    <source>
        <dbReference type="ARBA" id="ARBA00022692"/>
    </source>
</evidence>
<comment type="subcellular location">
    <subcellularLocation>
        <location evidence="1">Cell membrane</location>
        <topology evidence="1">Multi-pass membrane protein</topology>
    </subcellularLocation>
</comment>